<protein>
    <recommendedName>
        <fullName evidence="3">RNase H type-1 domain-containing protein</fullName>
    </recommendedName>
</protein>
<accession>A0AA87ZHW8</accession>
<sequence length="86" mass="10046">MTTMRGFVHMENIVDLAFKWASLHGWDRKTEQSDAKLAVEAVLATPPDEWRAHPTFLLFEQCDCVFVVWINRSGNKVAHEVARWRF</sequence>
<organism evidence="1 2">
    <name type="scientific">Ficus carica</name>
    <name type="common">Common fig</name>
    <dbReference type="NCBI Taxonomy" id="3494"/>
    <lineage>
        <taxon>Eukaryota</taxon>
        <taxon>Viridiplantae</taxon>
        <taxon>Streptophyta</taxon>
        <taxon>Embryophyta</taxon>
        <taxon>Tracheophyta</taxon>
        <taxon>Spermatophyta</taxon>
        <taxon>Magnoliopsida</taxon>
        <taxon>eudicotyledons</taxon>
        <taxon>Gunneridae</taxon>
        <taxon>Pentapetalae</taxon>
        <taxon>rosids</taxon>
        <taxon>fabids</taxon>
        <taxon>Rosales</taxon>
        <taxon>Moraceae</taxon>
        <taxon>Ficeae</taxon>
        <taxon>Ficus</taxon>
    </lineage>
</organism>
<evidence type="ECO:0000313" key="2">
    <source>
        <dbReference type="Proteomes" id="UP001187192"/>
    </source>
</evidence>
<proteinExistence type="predicted"/>
<comment type="caution">
    <text evidence="1">The sequence shown here is derived from an EMBL/GenBank/DDBJ whole genome shotgun (WGS) entry which is preliminary data.</text>
</comment>
<keyword evidence="2" id="KW-1185">Reference proteome</keyword>
<reference evidence="1" key="1">
    <citation type="submission" date="2023-07" db="EMBL/GenBank/DDBJ databases">
        <title>draft genome sequence of fig (Ficus carica).</title>
        <authorList>
            <person name="Takahashi T."/>
            <person name="Nishimura K."/>
        </authorList>
    </citation>
    <scope>NUCLEOTIDE SEQUENCE</scope>
</reference>
<dbReference type="Proteomes" id="UP001187192">
    <property type="component" value="Unassembled WGS sequence"/>
</dbReference>
<name>A0AA87ZHW8_FICCA</name>
<evidence type="ECO:0000313" key="1">
    <source>
        <dbReference type="EMBL" id="GMN37259.1"/>
    </source>
</evidence>
<dbReference type="AlphaFoldDB" id="A0AA87ZHW8"/>
<gene>
    <name evidence="1" type="ORF">TIFTF001_006680</name>
</gene>
<evidence type="ECO:0008006" key="3">
    <source>
        <dbReference type="Google" id="ProtNLM"/>
    </source>
</evidence>
<dbReference type="EMBL" id="BTGU01000006">
    <property type="protein sequence ID" value="GMN37259.1"/>
    <property type="molecule type" value="Genomic_DNA"/>
</dbReference>